<feature type="region of interest" description="Disordered" evidence="1">
    <location>
        <begin position="235"/>
        <end position="281"/>
    </location>
</feature>
<dbReference type="Proteomes" id="UP000054279">
    <property type="component" value="Unassembled WGS sequence"/>
</dbReference>
<feature type="compositionally biased region" description="Low complexity" evidence="1">
    <location>
        <begin position="242"/>
        <end position="281"/>
    </location>
</feature>
<evidence type="ECO:0000256" key="1">
    <source>
        <dbReference type="SAM" id="MobiDB-lite"/>
    </source>
</evidence>
<accession>A0A0C9T484</accession>
<evidence type="ECO:0000313" key="3">
    <source>
        <dbReference type="Proteomes" id="UP000054279"/>
    </source>
</evidence>
<feature type="compositionally biased region" description="Polar residues" evidence="1">
    <location>
        <begin position="379"/>
        <end position="388"/>
    </location>
</feature>
<organism evidence="2 3">
    <name type="scientific">Sphaerobolus stellatus (strain SS14)</name>
    <dbReference type="NCBI Taxonomy" id="990650"/>
    <lineage>
        <taxon>Eukaryota</taxon>
        <taxon>Fungi</taxon>
        <taxon>Dikarya</taxon>
        <taxon>Basidiomycota</taxon>
        <taxon>Agaricomycotina</taxon>
        <taxon>Agaricomycetes</taxon>
        <taxon>Phallomycetidae</taxon>
        <taxon>Geastrales</taxon>
        <taxon>Sphaerobolaceae</taxon>
        <taxon>Sphaerobolus</taxon>
    </lineage>
</organism>
<gene>
    <name evidence="2" type="ORF">M422DRAFT_275662</name>
</gene>
<dbReference type="HOGENOM" id="CLU_026031_1_0_1"/>
<feature type="compositionally biased region" description="Polar residues" evidence="1">
    <location>
        <begin position="314"/>
        <end position="325"/>
    </location>
</feature>
<feature type="region of interest" description="Disordered" evidence="1">
    <location>
        <begin position="379"/>
        <end position="398"/>
    </location>
</feature>
<evidence type="ECO:0000313" key="2">
    <source>
        <dbReference type="EMBL" id="KIJ23698.1"/>
    </source>
</evidence>
<feature type="compositionally biased region" description="Acidic residues" evidence="1">
    <location>
        <begin position="16"/>
        <end position="27"/>
    </location>
</feature>
<sequence>MSSTITMATVHKVNTSEEECIQEEIDNEQLQSQTPMPLAGPSHDKGKQRAEPALDLMRNPNNNDPSSDSPSSEPEKRKNKKHCKKKPKDSDSDDSGDDSGPSSSDDDRAPPLANYPSREATPLYLLYWEEFVYKLKENFGPVDMEEDAEEDLEELKMATNHCVTKYFIAFAKYKARTQFNNRGYYRMVKNALPNHILDDLAKIWPKTKTYELLRQVVLQIDQCYWQTHCEESRHKARQGPMTSCTSTSNNNTNSSNNSGSKSNKSWAPNNSKSKTTTVTVTNTSRKRRIDVGLCIVCGPKGYIAKDCNKARWKNNQASGSSSNNHPVPKARASNTEEKPNTDDKVKAKELSKALSNVHMVSATFKQPLGQSSSTFTLTTPVSADSATPTPEPMASTLSTPLKPSISFVNATTYTQAVKMEGSQCFTINLKDLEL</sequence>
<feature type="compositionally biased region" description="Basic and acidic residues" evidence="1">
    <location>
        <begin position="334"/>
        <end position="343"/>
    </location>
</feature>
<feature type="compositionally biased region" description="Basic and acidic residues" evidence="1">
    <location>
        <begin position="42"/>
        <end position="52"/>
    </location>
</feature>
<proteinExistence type="predicted"/>
<feature type="compositionally biased region" description="Low complexity" evidence="1">
    <location>
        <begin position="59"/>
        <end position="72"/>
    </location>
</feature>
<protein>
    <recommendedName>
        <fullName evidence="4">CCHC-type domain-containing protein</fullName>
    </recommendedName>
</protein>
<dbReference type="EMBL" id="KN837606">
    <property type="protein sequence ID" value="KIJ23698.1"/>
    <property type="molecule type" value="Genomic_DNA"/>
</dbReference>
<keyword evidence="3" id="KW-1185">Reference proteome</keyword>
<reference evidence="2 3" key="1">
    <citation type="submission" date="2014-06" db="EMBL/GenBank/DDBJ databases">
        <title>Evolutionary Origins and Diversification of the Mycorrhizal Mutualists.</title>
        <authorList>
            <consortium name="DOE Joint Genome Institute"/>
            <consortium name="Mycorrhizal Genomics Consortium"/>
            <person name="Kohler A."/>
            <person name="Kuo A."/>
            <person name="Nagy L.G."/>
            <person name="Floudas D."/>
            <person name="Copeland A."/>
            <person name="Barry K.W."/>
            <person name="Cichocki N."/>
            <person name="Veneault-Fourrey C."/>
            <person name="LaButti K."/>
            <person name="Lindquist E.A."/>
            <person name="Lipzen A."/>
            <person name="Lundell T."/>
            <person name="Morin E."/>
            <person name="Murat C."/>
            <person name="Riley R."/>
            <person name="Ohm R."/>
            <person name="Sun H."/>
            <person name="Tunlid A."/>
            <person name="Henrissat B."/>
            <person name="Grigoriev I.V."/>
            <person name="Hibbett D.S."/>
            <person name="Martin F."/>
        </authorList>
    </citation>
    <scope>NUCLEOTIDE SEQUENCE [LARGE SCALE GENOMIC DNA]</scope>
    <source>
        <strain evidence="2 3">SS14</strain>
    </source>
</reference>
<name>A0A0C9T484_SPHS4</name>
<feature type="region of interest" description="Disordered" evidence="1">
    <location>
        <begin position="1"/>
        <end position="115"/>
    </location>
</feature>
<evidence type="ECO:0008006" key="4">
    <source>
        <dbReference type="Google" id="ProtNLM"/>
    </source>
</evidence>
<feature type="compositionally biased region" description="Basic residues" evidence="1">
    <location>
        <begin position="77"/>
        <end position="87"/>
    </location>
</feature>
<dbReference type="AlphaFoldDB" id="A0A0C9T484"/>
<feature type="region of interest" description="Disordered" evidence="1">
    <location>
        <begin position="314"/>
        <end position="343"/>
    </location>
</feature>